<proteinExistence type="predicted"/>
<dbReference type="PANTHER" id="PTHR43280">
    <property type="entry name" value="ARAC-FAMILY TRANSCRIPTIONAL REGULATOR"/>
    <property type="match status" value="1"/>
</dbReference>
<evidence type="ECO:0000256" key="3">
    <source>
        <dbReference type="ARBA" id="ARBA00023163"/>
    </source>
</evidence>
<dbReference type="EMBL" id="JAMDMJ010000008">
    <property type="protein sequence ID" value="MCY9595600.1"/>
    <property type="molecule type" value="Genomic_DNA"/>
</dbReference>
<dbReference type="InterPro" id="IPR018060">
    <property type="entry name" value="HTH_AraC"/>
</dbReference>
<dbReference type="RefSeq" id="WP_241688807.1">
    <property type="nucleotide sequence ID" value="NZ_CP026520.1"/>
</dbReference>
<dbReference type="InterPro" id="IPR018062">
    <property type="entry name" value="HTH_AraC-typ_CS"/>
</dbReference>
<dbReference type="InterPro" id="IPR020449">
    <property type="entry name" value="Tscrpt_reg_AraC-type_HTH"/>
</dbReference>
<feature type="domain" description="HTH araC/xylS-type" evidence="4">
    <location>
        <begin position="112"/>
        <end position="210"/>
    </location>
</feature>
<dbReference type="GeneID" id="95374501"/>
<keyword evidence="1" id="KW-0805">Transcription regulation</keyword>
<evidence type="ECO:0000256" key="2">
    <source>
        <dbReference type="ARBA" id="ARBA00023125"/>
    </source>
</evidence>
<dbReference type="Proteomes" id="UP001527202">
    <property type="component" value="Unassembled WGS sequence"/>
</dbReference>
<comment type="caution">
    <text evidence="5">The sequence shown here is derived from an EMBL/GenBank/DDBJ whole genome shotgun (WGS) entry which is preliminary data.</text>
</comment>
<evidence type="ECO:0000256" key="1">
    <source>
        <dbReference type="ARBA" id="ARBA00023015"/>
    </source>
</evidence>
<sequence>MNEVDLLVFVHKAEKCKDYLADLLLLSKKVKLTEFVDFNSALQLVKQAHYKLIVFLTFEPAFPRTWNVNELRINSPLLALAGADKISLSSLISLIDMVAQNEEVSHDNRLFAESLAYIDENICENDLNLEKVASQIYVSRCHYSRMFQKYVGTGFKEYVMNKRIQKAKLLLQRGEPVTDVCFSVGYNDLTHFGRIFKRKVGVNPSVYRLNKAASQ</sequence>
<evidence type="ECO:0000259" key="4">
    <source>
        <dbReference type="PROSITE" id="PS01124"/>
    </source>
</evidence>
<dbReference type="SUPFAM" id="SSF46689">
    <property type="entry name" value="Homeodomain-like"/>
    <property type="match status" value="2"/>
</dbReference>
<dbReference type="PROSITE" id="PS01124">
    <property type="entry name" value="HTH_ARAC_FAMILY_2"/>
    <property type="match status" value="1"/>
</dbReference>
<dbReference type="Gene3D" id="1.10.10.60">
    <property type="entry name" value="Homeodomain-like"/>
    <property type="match status" value="2"/>
</dbReference>
<dbReference type="PRINTS" id="PR00032">
    <property type="entry name" value="HTHARAC"/>
</dbReference>
<reference evidence="5 6" key="1">
    <citation type="submission" date="2022-05" db="EMBL/GenBank/DDBJ databases">
        <title>Genome Sequencing of Bee-Associated Microbes.</title>
        <authorList>
            <person name="Dunlap C."/>
        </authorList>
    </citation>
    <scope>NUCLEOTIDE SEQUENCE [LARGE SCALE GENOMIC DNA]</scope>
    <source>
        <strain evidence="5 6">NRRL B-23120</strain>
    </source>
</reference>
<name>A0ABT4FAR9_9BACL</name>
<dbReference type="Pfam" id="PF12833">
    <property type="entry name" value="HTH_18"/>
    <property type="match status" value="1"/>
</dbReference>
<evidence type="ECO:0000313" key="6">
    <source>
        <dbReference type="Proteomes" id="UP001527202"/>
    </source>
</evidence>
<protein>
    <submittedName>
        <fullName evidence="5">Helix-turn-helix transcriptional regulator</fullName>
    </submittedName>
</protein>
<dbReference type="PROSITE" id="PS00041">
    <property type="entry name" value="HTH_ARAC_FAMILY_1"/>
    <property type="match status" value="1"/>
</dbReference>
<dbReference type="InterPro" id="IPR009057">
    <property type="entry name" value="Homeodomain-like_sf"/>
</dbReference>
<gene>
    <name evidence="5" type="ORF">M5X16_07440</name>
</gene>
<dbReference type="PANTHER" id="PTHR43280:SF2">
    <property type="entry name" value="HTH-TYPE TRANSCRIPTIONAL REGULATOR EXSA"/>
    <property type="match status" value="1"/>
</dbReference>
<keyword evidence="3" id="KW-0804">Transcription</keyword>
<keyword evidence="2" id="KW-0238">DNA-binding</keyword>
<dbReference type="SMART" id="SM00342">
    <property type="entry name" value="HTH_ARAC"/>
    <property type="match status" value="1"/>
</dbReference>
<organism evidence="5 6">
    <name type="scientific">Paenibacillus chitinolyticus</name>
    <dbReference type="NCBI Taxonomy" id="79263"/>
    <lineage>
        <taxon>Bacteria</taxon>
        <taxon>Bacillati</taxon>
        <taxon>Bacillota</taxon>
        <taxon>Bacilli</taxon>
        <taxon>Bacillales</taxon>
        <taxon>Paenibacillaceae</taxon>
        <taxon>Paenibacillus</taxon>
    </lineage>
</organism>
<accession>A0ABT4FAR9</accession>
<evidence type="ECO:0000313" key="5">
    <source>
        <dbReference type="EMBL" id="MCY9595600.1"/>
    </source>
</evidence>
<keyword evidence="6" id="KW-1185">Reference proteome</keyword>